<evidence type="ECO:0000259" key="5">
    <source>
        <dbReference type="SMART" id="SM00062"/>
    </source>
</evidence>
<keyword evidence="3 4" id="KW-0732">Signal</keyword>
<name>A0A178MLM8_9PROT</name>
<evidence type="ECO:0000256" key="2">
    <source>
        <dbReference type="ARBA" id="ARBA00022448"/>
    </source>
</evidence>
<accession>A0A178MLM8</accession>
<dbReference type="CDD" id="cd13688">
    <property type="entry name" value="PBP2_GltI_DEBP"/>
    <property type="match status" value="1"/>
</dbReference>
<comment type="similarity">
    <text evidence="1">Belongs to the bacterial solute-binding protein 3 family.</text>
</comment>
<dbReference type="PANTHER" id="PTHR30085">
    <property type="entry name" value="AMINO ACID ABC TRANSPORTER PERMEASE"/>
    <property type="match status" value="1"/>
</dbReference>
<dbReference type="Pfam" id="PF00497">
    <property type="entry name" value="SBP_bac_3"/>
    <property type="match status" value="1"/>
</dbReference>
<protein>
    <submittedName>
        <fullName evidence="6">ABC transporter substrate-binding protein</fullName>
    </submittedName>
</protein>
<dbReference type="Proteomes" id="UP000078543">
    <property type="component" value="Unassembled WGS sequence"/>
</dbReference>
<evidence type="ECO:0000256" key="1">
    <source>
        <dbReference type="ARBA" id="ARBA00010333"/>
    </source>
</evidence>
<evidence type="ECO:0000256" key="3">
    <source>
        <dbReference type="ARBA" id="ARBA00022729"/>
    </source>
</evidence>
<dbReference type="STRING" id="1437059.A6A05_13335"/>
<reference evidence="6 7" key="1">
    <citation type="submission" date="2016-04" db="EMBL/GenBank/DDBJ databases">
        <title>Draft genome sequence of freshwater magnetotactic bacteria Magnetospirillum marisnigri SP-1 and Magnetospirillum moscoviense BB-1.</title>
        <authorList>
            <person name="Koziaeva V."/>
            <person name="Dziuba M.V."/>
            <person name="Ivanov T.M."/>
            <person name="Kuznetsov B."/>
            <person name="Grouzdev D.S."/>
        </authorList>
    </citation>
    <scope>NUCLEOTIDE SEQUENCE [LARGE SCALE GENOMIC DNA]</scope>
    <source>
        <strain evidence="6 7">BB-1</strain>
    </source>
</reference>
<feature type="chain" id="PRO_5008092066" evidence="4">
    <location>
        <begin position="23"/>
        <end position="309"/>
    </location>
</feature>
<organism evidence="6 7">
    <name type="scientific">Magnetospirillum moscoviense</name>
    <dbReference type="NCBI Taxonomy" id="1437059"/>
    <lineage>
        <taxon>Bacteria</taxon>
        <taxon>Pseudomonadati</taxon>
        <taxon>Pseudomonadota</taxon>
        <taxon>Alphaproteobacteria</taxon>
        <taxon>Rhodospirillales</taxon>
        <taxon>Rhodospirillaceae</taxon>
        <taxon>Magnetospirillum</taxon>
    </lineage>
</organism>
<dbReference type="GO" id="GO:0005576">
    <property type="term" value="C:extracellular region"/>
    <property type="evidence" value="ECO:0007669"/>
    <property type="project" value="TreeGrafter"/>
</dbReference>
<dbReference type="GO" id="GO:0006865">
    <property type="term" value="P:amino acid transport"/>
    <property type="evidence" value="ECO:0007669"/>
    <property type="project" value="TreeGrafter"/>
</dbReference>
<comment type="caution">
    <text evidence="6">The sequence shown here is derived from an EMBL/GenBank/DDBJ whole genome shotgun (WGS) entry which is preliminary data.</text>
</comment>
<dbReference type="InterPro" id="IPR001638">
    <property type="entry name" value="Solute-binding_3/MltF_N"/>
</dbReference>
<evidence type="ECO:0000256" key="4">
    <source>
        <dbReference type="SAM" id="SignalP"/>
    </source>
</evidence>
<keyword evidence="7" id="KW-1185">Reference proteome</keyword>
<dbReference type="SMART" id="SM00062">
    <property type="entry name" value="PBPb"/>
    <property type="match status" value="1"/>
</dbReference>
<dbReference type="Gene3D" id="3.40.190.10">
    <property type="entry name" value="Periplasmic binding protein-like II"/>
    <property type="match status" value="2"/>
</dbReference>
<feature type="signal peptide" evidence="4">
    <location>
        <begin position="1"/>
        <end position="22"/>
    </location>
</feature>
<feature type="domain" description="Solute-binding protein family 3/N-terminal" evidence="5">
    <location>
        <begin position="42"/>
        <end position="274"/>
    </location>
</feature>
<dbReference type="AlphaFoldDB" id="A0A178MLM8"/>
<gene>
    <name evidence="6" type="ORF">A6A05_13335</name>
</gene>
<evidence type="ECO:0000313" key="6">
    <source>
        <dbReference type="EMBL" id="OAN49641.1"/>
    </source>
</evidence>
<proteinExistence type="inferred from homology"/>
<dbReference type="SUPFAM" id="SSF53850">
    <property type="entry name" value="Periplasmic binding protein-like II"/>
    <property type="match status" value="1"/>
</dbReference>
<dbReference type="GO" id="GO:0030288">
    <property type="term" value="C:outer membrane-bounded periplasmic space"/>
    <property type="evidence" value="ECO:0007669"/>
    <property type="project" value="TreeGrafter"/>
</dbReference>
<dbReference type="EMBL" id="LWQU01000145">
    <property type="protein sequence ID" value="OAN49641.1"/>
    <property type="molecule type" value="Genomic_DNA"/>
</dbReference>
<sequence length="309" mass="33011">MARLTVGVALAAMFLAPLAALADQPGATQTEMTLDKIKRTGAITLGVRESSYPLSYALEGGRFVGYHVDVCNRVVEAVKAKLALPRLEVRHVAVTSANRIASTLAGTIDLECGSTTNNTERQAQVAFAPTTFVSAVRVAVKKDSGVKNLGQLRGASVATTKRSTSIQLLGARQPGGGTPMRELFGEDHLQSFALLESGQAQAFVMDDNLLAGLIAMSADPQGYELVGPSMSIEPIAIMLRRNDPAFKAVVDGTVKALMKSGDLEKLYVQWFQSPIPPKGVNLNLPMTGLLRQQILYPSDDPAESFRTPE</sequence>
<evidence type="ECO:0000313" key="7">
    <source>
        <dbReference type="Proteomes" id="UP000078543"/>
    </source>
</evidence>
<dbReference type="InterPro" id="IPR051455">
    <property type="entry name" value="Bact_solute-bind_prot3"/>
</dbReference>
<keyword evidence="2" id="KW-0813">Transport</keyword>
<dbReference type="PANTHER" id="PTHR30085:SF2">
    <property type="entry name" value="GLUTAMATE_ASPARTATE IMPORT SOLUTE-BINDING PROTEIN"/>
    <property type="match status" value="1"/>
</dbReference>